<name>A0A0S3REQ1_PHAAN</name>
<evidence type="ECO:0000313" key="1">
    <source>
        <dbReference type="EMBL" id="BAT79157.1"/>
    </source>
</evidence>
<dbReference type="Proteomes" id="UP000291084">
    <property type="component" value="Chromosome 2"/>
</dbReference>
<sequence>MQRKVLLIQTHTNSHYQKRTLQQGETTTDHRTKQVVTANENHREHAREKKNLVPWRPCCCGALRHEQGVAHEPLYRASPPYKN</sequence>
<organism evidence="1 2">
    <name type="scientific">Vigna angularis var. angularis</name>
    <dbReference type="NCBI Taxonomy" id="157739"/>
    <lineage>
        <taxon>Eukaryota</taxon>
        <taxon>Viridiplantae</taxon>
        <taxon>Streptophyta</taxon>
        <taxon>Embryophyta</taxon>
        <taxon>Tracheophyta</taxon>
        <taxon>Spermatophyta</taxon>
        <taxon>Magnoliopsida</taxon>
        <taxon>eudicotyledons</taxon>
        <taxon>Gunneridae</taxon>
        <taxon>Pentapetalae</taxon>
        <taxon>rosids</taxon>
        <taxon>fabids</taxon>
        <taxon>Fabales</taxon>
        <taxon>Fabaceae</taxon>
        <taxon>Papilionoideae</taxon>
        <taxon>50 kb inversion clade</taxon>
        <taxon>NPAAA clade</taxon>
        <taxon>indigoferoid/millettioid clade</taxon>
        <taxon>Phaseoleae</taxon>
        <taxon>Vigna</taxon>
    </lineage>
</organism>
<reference evidence="1 2" key="1">
    <citation type="journal article" date="2015" name="Sci. Rep.">
        <title>The power of single molecule real-time sequencing technology in the de novo assembly of a eukaryotic genome.</title>
        <authorList>
            <person name="Sakai H."/>
            <person name="Naito K."/>
            <person name="Ogiso-Tanaka E."/>
            <person name="Takahashi Y."/>
            <person name="Iseki K."/>
            <person name="Muto C."/>
            <person name="Satou K."/>
            <person name="Teruya K."/>
            <person name="Shiroma A."/>
            <person name="Shimoji M."/>
            <person name="Hirano T."/>
            <person name="Itoh T."/>
            <person name="Kaga A."/>
            <person name="Tomooka N."/>
        </authorList>
    </citation>
    <scope>NUCLEOTIDE SEQUENCE [LARGE SCALE GENOMIC DNA]</scope>
    <source>
        <strain evidence="2">cv. Shumari</strain>
    </source>
</reference>
<accession>A0A0S3REQ1</accession>
<keyword evidence="2" id="KW-1185">Reference proteome</keyword>
<dbReference type="AlphaFoldDB" id="A0A0S3REQ1"/>
<dbReference type="EMBL" id="AP015035">
    <property type="protein sequence ID" value="BAT79157.1"/>
    <property type="molecule type" value="Genomic_DNA"/>
</dbReference>
<gene>
    <name evidence="1" type="primary">Vigan.02G198100</name>
    <name evidence="1" type="ORF">VIGAN_02198100</name>
</gene>
<protein>
    <submittedName>
        <fullName evidence="1">Uncharacterized protein</fullName>
    </submittedName>
</protein>
<evidence type="ECO:0000313" key="2">
    <source>
        <dbReference type="Proteomes" id="UP000291084"/>
    </source>
</evidence>
<proteinExistence type="predicted"/>